<sequence length="211" mass="23498">MIQVKRIKGGTDNCYLVTDGSKAILVDTASKRNIDLVMAECDRYEMKLIVLTHVHFDHAENAAELSKRYGIPVAVHKKDEELFESFDKQPLQSSGLVGRAVLGASLKVLRKTKVERPDNLIYIREGDDLSEYGIPARVTELPGHTLGSIGVDVDEKHLFVGDALDNWILPGTAHLFHDRNAARASAEKIRKLGERTIYCGHGNPTVQKNRK</sequence>
<protein>
    <submittedName>
        <fullName evidence="1">Glyoxylase, beta-lactamase superfamily II</fullName>
    </submittedName>
</protein>
<name>A0AC61PLF0_9FIRM</name>
<dbReference type="Proteomes" id="UP000192328">
    <property type="component" value="Unassembled WGS sequence"/>
</dbReference>
<proteinExistence type="predicted"/>
<evidence type="ECO:0000313" key="2">
    <source>
        <dbReference type="Proteomes" id="UP000192328"/>
    </source>
</evidence>
<organism evidence="1 2">
    <name type="scientific">Aristaeella lactis</name>
    <dbReference type="NCBI Taxonomy" id="3046383"/>
    <lineage>
        <taxon>Bacteria</taxon>
        <taxon>Bacillati</taxon>
        <taxon>Bacillota</taxon>
        <taxon>Clostridia</taxon>
        <taxon>Eubacteriales</taxon>
        <taxon>Aristaeellaceae</taxon>
        <taxon>Aristaeella</taxon>
    </lineage>
</organism>
<accession>A0AC61PLF0</accession>
<evidence type="ECO:0000313" key="1">
    <source>
        <dbReference type="EMBL" id="SMC63162.1"/>
    </source>
</evidence>
<dbReference type="EMBL" id="FWXZ01000003">
    <property type="protein sequence ID" value="SMC63162.1"/>
    <property type="molecule type" value="Genomic_DNA"/>
</dbReference>
<gene>
    <name evidence="1" type="ORF">SAMN06297397_1669</name>
</gene>
<comment type="caution">
    <text evidence="1">The sequence shown here is derived from an EMBL/GenBank/DDBJ whole genome shotgun (WGS) entry which is preliminary data.</text>
</comment>
<reference evidence="1" key="1">
    <citation type="submission" date="2017-04" db="EMBL/GenBank/DDBJ databases">
        <authorList>
            <person name="Varghese N."/>
            <person name="Submissions S."/>
        </authorList>
    </citation>
    <scope>NUCLEOTIDE SEQUENCE</scope>
    <source>
        <strain evidence="1">WTE2008</strain>
    </source>
</reference>
<keyword evidence="2" id="KW-1185">Reference proteome</keyword>